<gene>
    <name evidence="1" type="ORF">GCM10009727_70550</name>
</gene>
<organism evidence="1 2">
    <name type="scientific">Actinomadura napierensis</name>
    <dbReference type="NCBI Taxonomy" id="267854"/>
    <lineage>
        <taxon>Bacteria</taxon>
        <taxon>Bacillati</taxon>
        <taxon>Actinomycetota</taxon>
        <taxon>Actinomycetes</taxon>
        <taxon>Streptosporangiales</taxon>
        <taxon>Thermomonosporaceae</taxon>
        <taxon>Actinomadura</taxon>
    </lineage>
</organism>
<proteinExistence type="predicted"/>
<reference evidence="2" key="1">
    <citation type="journal article" date="2019" name="Int. J. Syst. Evol. Microbiol.">
        <title>The Global Catalogue of Microorganisms (GCM) 10K type strain sequencing project: providing services to taxonomists for standard genome sequencing and annotation.</title>
        <authorList>
            <consortium name="The Broad Institute Genomics Platform"/>
            <consortium name="The Broad Institute Genome Sequencing Center for Infectious Disease"/>
            <person name="Wu L."/>
            <person name="Ma J."/>
        </authorList>
    </citation>
    <scope>NUCLEOTIDE SEQUENCE [LARGE SCALE GENOMIC DNA]</scope>
    <source>
        <strain evidence="2">JCM 13850</strain>
    </source>
</reference>
<dbReference type="PANTHER" id="PTHR14136:SF17">
    <property type="entry name" value="BTB_POZ DOMAIN-CONTAINING PROTEIN KCTD9"/>
    <property type="match status" value="1"/>
</dbReference>
<dbReference type="Pfam" id="PF00805">
    <property type="entry name" value="Pentapeptide"/>
    <property type="match status" value="1"/>
</dbReference>
<dbReference type="RefSeq" id="WP_344277545.1">
    <property type="nucleotide sequence ID" value="NZ_BAAAMR010000083.1"/>
</dbReference>
<dbReference type="SUPFAM" id="SSF141571">
    <property type="entry name" value="Pentapeptide repeat-like"/>
    <property type="match status" value="1"/>
</dbReference>
<evidence type="ECO:0000313" key="1">
    <source>
        <dbReference type="EMBL" id="GAA2159084.1"/>
    </source>
</evidence>
<dbReference type="PANTHER" id="PTHR14136">
    <property type="entry name" value="BTB_POZ DOMAIN-CONTAINING PROTEIN KCTD9"/>
    <property type="match status" value="1"/>
</dbReference>
<dbReference type="InterPro" id="IPR051082">
    <property type="entry name" value="Pentapeptide-BTB/POZ_domain"/>
</dbReference>
<keyword evidence="2" id="KW-1185">Reference proteome</keyword>
<comment type="caution">
    <text evidence="1">The sequence shown here is derived from an EMBL/GenBank/DDBJ whole genome shotgun (WGS) entry which is preliminary data.</text>
</comment>
<dbReference type="EMBL" id="BAAAMR010000083">
    <property type="protein sequence ID" value="GAA2159084.1"/>
    <property type="molecule type" value="Genomic_DNA"/>
</dbReference>
<sequence>MLSINAAATVWRMERWAEPFMADRLEEALEAALTGGDWAAVLFEWPPFELEPDLGGAPLAGRDLTAIDLTSAALDFADLSEPTKGGTPHGYRAQRLRALQTTVLSCDLTRIDLTAADLTDGIWTGNLTDPAACDAAVTTGMQDSHPATTRHATSPRHSEALPALARERDITRGRWADPAQAANLEDVIRAARRGDDWTDVRYPAGDGNYTDLQGAPLTGRDLRGVDLTGAELDHADLSGADLTGARLSKVTTVGADFTGATITDTMAH</sequence>
<dbReference type="Proteomes" id="UP001501020">
    <property type="component" value="Unassembled WGS sequence"/>
</dbReference>
<evidence type="ECO:0008006" key="3">
    <source>
        <dbReference type="Google" id="ProtNLM"/>
    </source>
</evidence>
<dbReference type="InterPro" id="IPR001646">
    <property type="entry name" value="5peptide_repeat"/>
</dbReference>
<accession>A0ABP5M1B0</accession>
<evidence type="ECO:0000313" key="2">
    <source>
        <dbReference type="Proteomes" id="UP001501020"/>
    </source>
</evidence>
<protein>
    <recommendedName>
        <fullName evidence="3">Pentapeptide repeat-containing protein</fullName>
    </recommendedName>
</protein>
<dbReference type="Gene3D" id="2.160.20.80">
    <property type="entry name" value="E3 ubiquitin-protein ligase SopA"/>
    <property type="match status" value="1"/>
</dbReference>
<name>A0ABP5M1B0_9ACTN</name>